<comment type="caution">
    <text evidence="2">The sequence shown here is derived from an EMBL/GenBank/DDBJ whole genome shotgun (WGS) entry which is preliminary data.</text>
</comment>
<keyword evidence="1" id="KW-0472">Membrane</keyword>
<dbReference type="PANTHER" id="PTHR30093:SF47">
    <property type="entry name" value="TYPE IV PILUS NON-CORE MINOR PILIN PILE"/>
    <property type="match status" value="1"/>
</dbReference>
<accession>A0ABV2CRM9</accession>
<dbReference type="EMBL" id="JBEWLZ010000006">
    <property type="protein sequence ID" value="MET1490570.1"/>
    <property type="molecule type" value="Genomic_DNA"/>
</dbReference>
<dbReference type="Pfam" id="PF16732">
    <property type="entry name" value="ComP_DUS"/>
    <property type="match status" value="1"/>
</dbReference>
<evidence type="ECO:0000313" key="2">
    <source>
        <dbReference type="EMBL" id="MET1490570.1"/>
    </source>
</evidence>
<dbReference type="RefSeq" id="WP_345927741.1">
    <property type="nucleotide sequence ID" value="NZ_JBDIVF010000004.1"/>
</dbReference>
<dbReference type="InterPro" id="IPR045584">
    <property type="entry name" value="Pilin-like"/>
</dbReference>
<dbReference type="Proteomes" id="UP001548590">
    <property type="component" value="Unassembled WGS sequence"/>
</dbReference>
<reference evidence="2 3" key="1">
    <citation type="submission" date="2024-07" db="EMBL/GenBank/DDBJ databases">
        <title>Uliginosibacterium paludis KCTC:42655.</title>
        <authorList>
            <person name="Kim M.K."/>
        </authorList>
    </citation>
    <scope>NUCLEOTIDE SEQUENCE [LARGE SCALE GENOMIC DNA]</scope>
    <source>
        <strain evidence="2 3">KCTC 42655</strain>
    </source>
</reference>
<dbReference type="PROSITE" id="PS00409">
    <property type="entry name" value="PROKAR_NTER_METHYL"/>
    <property type="match status" value="1"/>
</dbReference>
<gene>
    <name evidence="2" type="ORF">ABVT11_12105</name>
</gene>
<keyword evidence="3" id="KW-1185">Reference proteome</keyword>
<dbReference type="NCBIfam" id="TIGR02532">
    <property type="entry name" value="IV_pilin_GFxxxE"/>
    <property type="match status" value="1"/>
</dbReference>
<evidence type="ECO:0000256" key="1">
    <source>
        <dbReference type="SAM" id="Phobius"/>
    </source>
</evidence>
<proteinExistence type="predicted"/>
<protein>
    <submittedName>
        <fullName evidence="2">Prepilin-type N-terminal cleavage/methylation domain-containing protein</fullName>
    </submittedName>
</protein>
<name>A0ABV2CRM9_9RHOO</name>
<dbReference type="SUPFAM" id="SSF54523">
    <property type="entry name" value="Pili subunits"/>
    <property type="match status" value="1"/>
</dbReference>
<keyword evidence="1" id="KW-0812">Transmembrane</keyword>
<organism evidence="2 3">
    <name type="scientific">Uliginosibacterium paludis</name>
    <dbReference type="NCBI Taxonomy" id="1615952"/>
    <lineage>
        <taxon>Bacteria</taxon>
        <taxon>Pseudomonadati</taxon>
        <taxon>Pseudomonadota</taxon>
        <taxon>Betaproteobacteria</taxon>
        <taxon>Rhodocyclales</taxon>
        <taxon>Zoogloeaceae</taxon>
        <taxon>Uliginosibacterium</taxon>
    </lineage>
</organism>
<keyword evidence="1" id="KW-1133">Transmembrane helix</keyword>
<dbReference type="InterPro" id="IPR012902">
    <property type="entry name" value="N_methyl_site"/>
</dbReference>
<dbReference type="Gene3D" id="3.30.700.10">
    <property type="entry name" value="Glycoprotein, Type 4 Pilin"/>
    <property type="match status" value="1"/>
</dbReference>
<feature type="transmembrane region" description="Helical" evidence="1">
    <location>
        <begin position="12"/>
        <end position="34"/>
    </location>
</feature>
<dbReference type="Pfam" id="PF07963">
    <property type="entry name" value="N_methyl"/>
    <property type="match status" value="1"/>
</dbReference>
<evidence type="ECO:0000313" key="3">
    <source>
        <dbReference type="Proteomes" id="UP001548590"/>
    </source>
</evidence>
<dbReference type="PANTHER" id="PTHR30093">
    <property type="entry name" value="GENERAL SECRETION PATHWAY PROTEIN G"/>
    <property type="match status" value="1"/>
</dbReference>
<dbReference type="InterPro" id="IPR031982">
    <property type="entry name" value="PilE-like"/>
</dbReference>
<sequence>MKTEQRKSAGFTLIELMVVVAIIGILASIAYPSYVDSVRKTRFAQAKEAAMRISTALERQASQSNAYPTSLTGLVPAEYASDLDWSRFTLANSNRSYKLVLTEKTARFGIWVAINSAGTKCGCAGAGCAEPTFAADLKVCPAGVSAF</sequence>